<dbReference type="RefSeq" id="WP_191802211.1">
    <property type="nucleotide sequence ID" value="NZ_JACSQF010000005.1"/>
</dbReference>
<comment type="caution">
    <text evidence="8">The sequence shown here is derived from an EMBL/GenBank/DDBJ whole genome shotgun (WGS) entry which is preliminary data.</text>
</comment>
<dbReference type="EMBL" id="JACSQF010000005">
    <property type="protein sequence ID" value="MBD7980463.1"/>
    <property type="molecule type" value="Genomic_DNA"/>
</dbReference>
<evidence type="ECO:0000313" key="8">
    <source>
        <dbReference type="EMBL" id="MBD7980463.1"/>
    </source>
</evidence>
<dbReference type="InterPro" id="IPR017871">
    <property type="entry name" value="ABC_transporter-like_CS"/>
</dbReference>
<dbReference type="Gene3D" id="3.40.50.300">
    <property type="entry name" value="P-loop containing nucleotide triphosphate hydrolases"/>
    <property type="match status" value="1"/>
</dbReference>
<dbReference type="PROSITE" id="PS50893">
    <property type="entry name" value="ABC_TRANSPORTER_2"/>
    <property type="match status" value="1"/>
</dbReference>
<evidence type="ECO:0000313" key="9">
    <source>
        <dbReference type="Proteomes" id="UP000655570"/>
    </source>
</evidence>
<feature type="compositionally biased region" description="Basic and acidic residues" evidence="6">
    <location>
        <begin position="352"/>
        <end position="363"/>
    </location>
</feature>
<dbReference type="PANTHER" id="PTHR42711:SF16">
    <property type="entry name" value="ABC TRANSPORTER ATP-BINDING PROTEIN"/>
    <property type="match status" value="1"/>
</dbReference>
<organism evidence="8 9">
    <name type="scientific">Oerskovia merdavium</name>
    <dbReference type="NCBI Taxonomy" id="2762227"/>
    <lineage>
        <taxon>Bacteria</taxon>
        <taxon>Bacillati</taxon>
        <taxon>Actinomycetota</taxon>
        <taxon>Actinomycetes</taxon>
        <taxon>Micrococcales</taxon>
        <taxon>Cellulomonadaceae</taxon>
        <taxon>Oerskovia</taxon>
    </lineage>
</organism>
<evidence type="ECO:0000256" key="2">
    <source>
        <dbReference type="ARBA" id="ARBA00022448"/>
    </source>
</evidence>
<feature type="compositionally biased region" description="Low complexity" evidence="6">
    <location>
        <begin position="1"/>
        <end position="32"/>
    </location>
</feature>
<evidence type="ECO:0000256" key="4">
    <source>
        <dbReference type="ARBA" id="ARBA00022840"/>
    </source>
</evidence>
<keyword evidence="4 8" id="KW-0067">ATP-binding</keyword>
<sequence>MTTAHPVPAGSSPGSALAAGALPSSAPVGASSTTRPDGAAPAIEIVALRKAYGSNVAVRDVSLAVGPGEIFGILGPNGAGKTTTVECLAGLRQADGGTVRILGRDPQADPASVREVLGVQLQEAELNERMTVAEALRLYASFYESPADPAELMDLLDLTPHRARQFGKLSGGQKQRLSIALALVGNPQVAILDELTTGLDPQARRATWELVERVRDRGVTILLVTHFMDEAERLCDRLVIIDQGVVVAAGSPAELIESVDSSRVLRLRLEPHEEAQALEILTGLADVQAVTREGHEIEVTGTRRVLPAVVLALAEADVVPDVRTVTRSLEDVFVHVTGRTYDHTGATGPTATDDRSSTEGAGR</sequence>
<gene>
    <name evidence="8" type="ORF">H9641_07005</name>
</gene>
<dbReference type="CDD" id="cd03263">
    <property type="entry name" value="ABC_subfamily_A"/>
    <property type="match status" value="1"/>
</dbReference>
<dbReference type="PROSITE" id="PS00211">
    <property type="entry name" value="ABC_TRANSPORTER_1"/>
    <property type="match status" value="1"/>
</dbReference>
<dbReference type="InterPro" id="IPR003593">
    <property type="entry name" value="AAA+_ATPase"/>
</dbReference>
<comment type="subcellular location">
    <subcellularLocation>
        <location evidence="1">Cell membrane</location>
        <topology evidence="1">Peripheral membrane protein</topology>
    </subcellularLocation>
</comment>
<name>A0ABR8TXE3_9CELL</name>
<feature type="domain" description="ABC transporter" evidence="7">
    <location>
        <begin position="43"/>
        <end position="268"/>
    </location>
</feature>
<keyword evidence="2" id="KW-0813">Transport</keyword>
<dbReference type="PANTHER" id="PTHR42711">
    <property type="entry name" value="ABC TRANSPORTER ATP-BINDING PROTEIN"/>
    <property type="match status" value="1"/>
</dbReference>
<feature type="region of interest" description="Disordered" evidence="6">
    <location>
        <begin position="1"/>
        <end position="37"/>
    </location>
</feature>
<evidence type="ECO:0000256" key="3">
    <source>
        <dbReference type="ARBA" id="ARBA00022741"/>
    </source>
</evidence>
<feature type="region of interest" description="Disordered" evidence="6">
    <location>
        <begin position="340"/>
        <end position="363"/>
    </location>
</feature>
<evidence type="ECO:0000256" key="6">
    <source>
        <dbReference type="SAM" id="MobiDB-lite"/>
    </source>
</evidence>
<proteinExistence type="predicted"/>
<evidence type="ECO:0000256" key="1">
    <source>
        <dbReference type="ARBA" id="ARBA00004202"/>
    </source>
</evidence>
<dbReference type="GO" id="GO:0005524">
    <property type="term" value="F:ATP binding"/>
    <property type="evidence" value="ECO:0007669"/>
    <property type="project" value="UniProtKB-KW"/>
</dbReference>
<keyword evidence="9" id="KW-1185">Reference proteome</keyword>
<protein>
    <submittedName>
        <fullName evidence="8">ABC transporter ATP-binding protein</fullName>
    </submittedName>
</protein>
<dbReference type="SUPFAM" id="SSF52540">
    <property type="entry name" value="P-loop containing nucleoside triphosphate hydrolases"/>
    <property type="match status" value="1"/>
</dbReference>
<dbReference type="InterPro" id="IPR027417">
    <property type="entry name" value="P-loop_NTPase"/>
</dbReference>
<accession>A0ABR8TXE3</accession>
<dbReference type="InterPro" id="IPR003439">
    <property type="entry name" value="ABC_transporter-like_ATP-bd"/>
</dbReference>
<keyword evidence="5" id="KW-0046">Antibiotic resistance</keyword>
<dbReference type="InterPro" id="IPR050763">
    <property type="entry name" value="ABC_transporter_ATP-binding"/>
</dbReference>
<dbReference type="Proteomes" id="UP000655570">
    <property type="component" value="Unassembled WGS sequence"/>
</dbReference>
<evidence type="ECO:0000259" key="7">
    <source>
        <dbReference type="PROSITE" id="PS50893"/>
    </source>
</evidence>
<dbReference type="SMART" id="SM00382">
    <property type="entry name" value="AAA"/>
    <property type="match status" value="1"/>
</dbReference>
<dbReference type="Pfam" id="PF00005">
    <property type="entry name" value="ABC_tran"/>
    <property type="match status" value="1"/>
</dbReference>
<keyword evidence="3" id="KW-0547">Nucleotide-binding</keyword>
<reference evidence="8 9" key="1">
    <citation type="submission" date="2020-08" db="EMBL/GenBank/DDBJ databases">
        <title>A Genomic Blueprint of the Chicken Gut Microbiome.</title>
        <authorList>
            <person name="Gilroy R."/>
            <person name="Ravi A."/>
            <person name="Getino M."/>
            <person name="Pursley I."/>
            <person name="Horton D.L."/>
            <person name="Alikhan N.-F."/>
            <person name="Baker D."/>
            <person name="Gharbi K."/>
            <person name="Hall N."/>
            <person name="Watson M."/>
            <person name="Adriaenssens E.M."/>
            <person name="Foster-Nyarko E."/>
            <person name="Jarju S."/>
            <person name="Secka A."/>
            <person name="Antonio M."/>
            <person name="Oren A."/>
            <person name="Chaudhuri R."/>
            <person name="La Ragione R.M."/>
            <person name="Hildebrand F."/>
            <person name="Pallen M.J."/>
        </authorList>
    </citation>
    <scope>NUCLEOTIDE SEQUENCE [LARGE SCALE GENOMIC DNA]</scope>
    <source>
        <strain evidence="8 9">Sa2CUA9</strain>
    </source>
</reference>
<evidence type="ECO:0000256" key="5">
    <source>
        <dbReference type="ARBA" id="ARBA00023251"/>
    </source>
</evidence>